<dbReference type="EMBL" id="CP012808">
    <property type="protein sequence ID" value="ALH96430.1"/>
    <property type="molecule type" value="Genomic_DNA"/>
</dbReference>
<dbReference type="Proteomes" id="UP000064939">
    <property type="component" value="Chromosome"/>
</dbReference>
<dbReference type="PANTHER" id="PTHR43309:SF3">
    <property type="entry name" value="5-OXOPROLINASE SUBUNIT C"/>
    <property type="match status" value="1"/>
</dbReference>
<dbReference type="SUPFAM" id="SSF160467">
    <property type="entry name" value="PH0987 N-terminal domain-like"/>
    <property type="match status" value="1"/>
</dbReference>
<feature type="domain" description="Carboxyltransferase" evidence="4">
    <location>
        <begin position="1"/>
        <end position="192"/>
    </location>
</feature>
<evidence type="ECO:0000259" key="4">
    <source>
        <dbReference type="SMART" id="SM00796"/>
    </source>
</evidence>
<dbReference type="KEGG" id="aei:AOY20_13260"/>
<evidence type="ECO:0000259" key="5">
    <source>
        <dbReference type="SMART" id="SM00797"/>
    </source>
</evidence>
<keyword evidence="2 6" id="KW-0378">Hydrolase</keyword>
<evidence type="ECO:0000313" key="7">
    <source>
        <dbReference type="Proteomes" id="UP000064939"/>
    </source>
</evidence>
<dbReference type="PANTHER" id="PTHR43309">
    <property type="entry name" value="5-OXOPROLINASE SUBUNIT C"/>
    <property type="match status" value="1"/>
</dbReference>
<evidence type="ECO:0000313" key="6">
    <source>
        <dbReference type="EMBL" id="ALH96430.1"/>
    </source>
</evidence>
<dbReference type="NCBIfam" id="TIGR00724">
    <property type="entry name" value="urea_amlyse_rel"/>
    <property type="match status" value="1"/>
</dbReference>
<dbReference type="InterPro" id="IPR003833">
    <property type="entry name" value="CT_C_D"/>
</dbReference>
<evidence type="ECO:0000256" key="3">
    <source>
        <dbReference type="ARBA" id="ARBA00022840"/>
    </source>
</evidence>
<keyword evidence="3" id="KW-0067">ATP-binding</keyword>
<dbReference type="OrthoDB" id="9768696at2"/>
<dbReference type="SUPFAM" id="SSF50891">
    <property type="entry name" value="Cyclophilin-like"/>
    <property type="match status" value="2"/>
</dbReference>
<keyword evidence="7" id="KW-1185">Reference proteome</keyword>
<feature type="domain" description="Carboxyltransferase" evidence="5">
    <location>
        <begin position="257"/>
        <end position="535"/>
    </location>
</feature>
<evidence type="ECO:0000256" key="1">
    <source>
        <dbReference type="ARBA" id="ARBA00022741"/>
    </source>
</evidence>
<name>A0A0N9VSL1_9GAMM</name>
<dbReference type="GO" id="GO:0005524">
    <property type="term" value="F:ATP binding"/>
    <property type="evidence" value="ECO:0007669"/>
    <property type="project" value="UniProtKB-KW"/>
</dbReference>
<dbReference type="SMART" id="SM00796">
    <property type="entry name" value="AHS1"/>
    <property type="match status" value="1"/>
</dbReference>
<accession>A0A0N9VSL1</accession>
<organism evidence="6 7">
    <name type="scientific">Acinetobacter equi</name>
    <dbReference type="NCBI Taxonomy" id="1324350"/>
    <lineage>
        <taxon>Bacteria</taxon>
        <taxon>Pseudomonadati</taxon>
        <taxon>Pseudomonadota</taxon>
        <taxon>Gammaproteobacteria</taxon>
        <taxon>Moraxellales</taxon>
        <taxon>Moraxellaceae</taxon>
        <taxon>Acinetobacter</taxon>
    </lineage>
</organism>
<dbReference type="Gene3D" id="3.30.1360.40">
    <property type="match status" value="1"/>
</dbReference>
<dbReference type="Pfam" id="PF02626">
    <property type="entry name" value="CT_A_B"/>
    <property type="match status" value="1"/>
</dbReference>
<dbReference type="STRING" id="1324350.AOY20_13260"/>
<dbReference type="SMART" id="SM00797">
    <property type="entry name" value="AHS2"/>
    <property type="match status" value="1"/>
</dbReference>
<sequence>MRFLSVNVDSFLIELASLEETLALYSKLQQVKLNGIKELIPAAKTILVFFNEFETTLQKLISCIEKLEIGSSIDRQAEEVIIPIIYDGEDLSQVAELQGMLVAEVIKKHQQSIWNVAFIGFAPGFAYLTSSDHPFTDIPRLKVPRKKIPAGSLGLAGKYSGIYPKDSPGGWQLIGTTLEKMWDLDRKNPALLLPGMKVHFEDVSHRPISVSIPKQIGSTEIISTETKQLKSNHPVFKILGSGLQMLIQDEGRFHQTQVGVGRAGAMDLSAMHMVNRIVGNPIETAVIEILNGGLKVQMQDSAVIAVTGAKSQIKVKYSTGQQAIFESYQPIALDAGDEFHIQTPTAGLRNYLTVRGGFCLQPILNSYSFDSLAILGSEPLKVGDVLYQAKMNTLPIYPHAEAKNDLPKVGDVVELDLVMGPRTDWFDEKSIEQFFDQTWLVTNESNRVGLRLSGDVPLQRKITQELESEGTCTGALQIPPSGQPVLFMNDHPLTGGYPVLASVAKHHWDLVAQIPAGCRIQFRKIAELIDIESKS</sequence>
<dbReference type="InterPro" id="IPR052708">
    <property type="entry name" value="PxpC"/>
</dbReference>
<protein>
    <submittedName>
        <fullName evidence="6">Allophanate hydrolase</fullName>
    </submittedName>
</protein>
<dbReference type="GO" id="GO:0016787">
    <property type="term" value="F:hydrolase activity"/>
    <property type="evidence" value="ECO:0007669"/>
    <property type="project" value="UniProtKB-KW"/>
</dbReference>
<proteinExistence type="predicted"/>
<dbReference type="AlphaFoldDB" id="A0A0N9VSL1"/>
<dbReference type="Gene3D" id="2.40.100.10">
    <property type="entry name" value="Cyclophilin-like"/>
    <property type="match status" value="2"/>
</dbReference>
<reference evidence="6 7" key="1">
    <citation type="journal article" date="2015" name="Int. J. Syst. Evol. Microbiol.">
        <title>Acinetobacter equi sp. nov. isolated from horse faeces.</title>
        <authorList>
            <person name="Poppel M.T."/>
            <person name="Skiebe E."/>
            <person name="Laue M."/>
            <person name="Bergmann H."/>
            <person name="Ebersberger I."/>
            <person name="Garn T."/>
            <person name="Fruth A."/>
            <person name="Baumgardt S."/>
            <person name="Busse H.J."/>
            <person name="Wilharm G."/>
        </authorList>
    </citation>
    <scope>NUCLEOTIDE SEQUENCE [LARGE SCALE GENOMIC DNA]</scope>
    <source>
        <strain evidence="6 7">114</strain>
    </source>
</reference>
<dbReference type="Pfam" id="PF02682">
    <property type="entry name" value="CT_C_D"/>
    <property type="match status" value="1"/>
</dbReference>
<evidence type="ECO:0000256" key="2">
    <source>
        <dbReference type="ARBA" id="ARBA00022801"/>
    </source>
</evidence>
<dbReference type="InterPro" id="IPR003778">
    <property type="entry name" value="CT_A_B"/>
</dbReference>
<dbReference type="InterPro" id="IPR029000">
    <property type="entry name" value="Cyclophilin-like_dom_sf"/>
</dbReference>
<gene>
    <name evidence="6" type="ORF">AOY20_13260</name>
</gene>
<dbReference type="RefSeq" id="WP_054582309.1">
    <property type="nucleotide sequence ID" value="NZ_CP012808.1"/>
</dbReference>
<keyword evidence="1" id="KW-0547">Nucleotide-binding</keyword>